<keyword evidence="4" id="KW-1185">Reference proteome</keyword>
<feature type="transmembrane region" description="Helical" evidence="2">
    <location>
        <begin position="206"/>
        <end position="227"/>
    </location>
</feature>
<reference evidence="3 4" key="1">
    <citation type="submission" date="2019-12" db="EMBL/GenBank/DDBJ databases">
        <authorList>
            <person name="Alioto T."/>
            <person name="Alioto T."/>
            <person name="Gomez Garrido J."/>
        </authorList>
    </citation>
    <scope>NUCLEOTIDE SEQUENCE [LARGE SCALE GENOMIC DNA]</scope>
</reference>
<dbReference type="EMBL" id="CACTIH010009278">
    <property type="protein sequence ID" value="CAA3028963.1"/>
    <property type="molecule type" value="Genomic_DNA"/>
</dbReference>
<feature type="region of interest" description="Disordered" evidence="1">
    <location>
        <begin position="27"/>
        <end position="51"/>
    </location>
</feature>
<keyword evidence="2" id="KW-0472">Membrane</keyword>
<organism evidence="3 4">
    <name type="scientific">Olea europaea subsp. europaea</name>
    <dbReference type="NCBI Taxonomy" id="158383"/>
    <lineage>
        <taxon>Eukaryota</taxon>
        <taxon>Viridiplantae</taxon>
        <taxon>Streptophyta</taxon>
        <taxon>Embryophyta</taxon>
        <taxon>Tracheophyta</taxon>
        <taxon>Spermatophyta</taxon>
        <taxon>Magnoliopsida</taxon>
        <taxon>eudicotyledons</taxon>
        <taxon>Gunneridae</taxon>
        <taxon>Pentapetalae</taxon>
        <taxon>asterids</taxon>
        <taxon>lamiids</taxon>
        <taxon>Lamiales</taxon>
        <taxon>Oleaceae</taxon>
        <taxon>Oleeae</taxon>
        <taxon>Olea</taxon>
    </lineage>
</organism>
<dbReference type="PANTHER" id="PTHR31170:SF25">
    <property type="entry name" value="BNAA09G04570D PROTEIN"/>
    <property type="match status" value="1"/>
</dbReference>
<evidence type="ECO:0000256" key="1">
    <source>
        <dbReference type="SAM" id="MobiDB-lite"/>
    </source>
</evidence>
<dbReference type="Proteomes" id="UP000594638">
    <property type="component" value="Unassembled WGS sequence"/>
</dbReference>
<dbReference type="PANTHER" id="PTHR31170">
    <property type="entry name" value="BNAC04G53230D PROTEIN"/>
    <property type="match status" value="1"/>
</dbReference>
<name>A0A8S0V6B7_OLEEU</name>
<evidence type="ECO:0000256" key="2">
    <source>
        <dbReference type="SAM" id="Phobius"/>
    </source>
</evidence>
<protein>
    <submittedName>
        <fullName evidence="3">UPF0481 At3g47200-like</fullName>
    </submittedName>
</protein>
<accession>A0A8S0V6B7</accession>
<proteinExistence type="predicted"/>
<sequence>MKRNHFTLLDAAHRILVQEMDNAGNEHLQPVNRSQWRQRSKENPNEFGKYNRQSHSVTDLKAKGIHFKPSSYCLKNIKFESYTFYGQLQLPVWIFTAISKLFFIHMLAYEASPGSDTDFSVTCYVNFLKSFIVKSEDVKELREKKIIFSTLDSDEQVVEVIKEIHTFGLDNDYIFHDVRMKIEEHCCSNAKTWIAELIHTYFRNQWTFIALLAGVFLLCLTILQTYYTMNP</sequence>
<gene>
    <name evidence="3" type="ORF">OLEA9_A029881</name>
</gene>
<keyword evidence="2" id="KW-0812">Transmembrane</keyword>
<comment type="caution">
    <text evidence="3">The sequence shown here is derived from an EMBL/GenBank/DDBJ whole genome shotgun (WGS) entry which is preliminary data.</text>
</comment>
<dbReference type="OrthoDB" id="1849062at2759"/>
<keyword evidence="2" id="KW-1133">Transmembrane helix</keyword>
<dbReference type="Gramene" id="OE9A029881T1">
    <property type="protein sequence ID" value="OE9A029881C1"/>
    <property type="gene ID" value="OE9A029881"/>
</dbReference>
<evidence type="ECO:0000313" key="3">
    <source>
        <dbReference type="EMBL" id="CAA3028963.1"/>
    </source>
</evidence>
<dbReference type="Pfam" id="PF03140">
    <property type="entry name" value="DUF247"/>
    <property type="match status" value="1"/>
</dbReference>
<evidence type="ECO:0000313" key="4">
    <source>
        <dbReference type="Proteomes" id="UP000594638"/>
    </source>
</evidence>
<dbReference type="AlphaFoldDB" id="A0A8S0V6B7"/>
<dbReference type="InterPro" id="IPR004158">
    <property type="entry name" value="DUF247_pln"/>
</dbReference>